<keyword evidence="1" id="KW-0805">Transcription regulation</keyword>
<dbReference type="InterPro" id="IPR002577">
    <property type="entry name" value="HTH_HxlR"/>
</dbReference>
<evidence type="ECO:0000256" key="4">
    <source>
        <dbReference type="SAM" id="MobiDB-lite"/>
    </source>
</evidence>
<dbReference type="Gene3D" id="1.10.10.10">
    <property type="entry name" value="Winged helix-like DNA-binding domain superfamily/Winged helix DNA-binding domain"/>
    <property type="match status" value="1"/>
</dbReference>
<dbReference type="SUPFAM" id="SSF46785">
    <property type="entry name" value="Winged helix' DNA-binding domain"/>
    <property type="match status" value="1"/>
</dbReference>
<dbReference type="Pfam" id="PF01638">
    <property type="entry name" value="HxlR"/>
    <property type="match status" value="1"/>
</dbReference>
<dbReference type="EMBL" id="JBHSBI010000010">
    <property type="protein sequence ID" value="MFC4009603.1"/>
    <property type="molecule type" value="Genomic_DNA"/>
</dbReference>
<dbReference type="CDD" id="cd00090">
    <property type="entry name" value="HTH_ARSR"/>
    <property type="match status" value="1"/>
</dbReference>
<name>A0ABV8G6L9_9ACTN</name>
<evidence type="ECO:0000313" key="6">
    <source>
        <dbReference type="EMBL" id="MFC4009603.1"/>
    </source>
</evidence>
<evidence type="ECO:0000256" key="1">
    <source>
        <dbReference type="ARBA" id="ARBA00023015"/>
    </source>
</evidence>
<dbReference type="PANTHER" id="PTHR33204">
    <property type="entry name" value="TRANSCRIPTIONAL REGULATOR, MARR FAMILY"/>
    <property type="match status" value="1"/>
</dbReference>
<feature type="region of interest" description="Disordered" evidence="4">
    <location>
        <begin position="1"/>
        <end position="20"/>
    </location>
</feature>
<keyword evidence="2" id="KW-0238">DNA-binding</keyword>
<evidence type="ECO:0000313" key="7">
    <source>
        <dbReference type="Proteomes" id="UP001595851"/>
    </source>
</evidence>
<keyword evidence="7" id="KW-1185">Reference proteome</keyword>
<dbReference type="InterPro" id="IPR011991">
    <property type="entry name" value="ArsR-like_HTH"/>
</dbReference>
<dbReference type="PANTHER" id="PTHR33204:SF29">
    <property type="entry name" value="TRANSCRIPTIONAL REGULATOR"/>
    <property type="match status" value="1"/>
</dbReference>
<protein>
    <submittedName>
        <fullName evidence="6">Winged helix-turn-helix transcriptional regulator</fullName>
    </submittedName>
</protein>
<keyword evidence="3" id="KW-0804">Transcription</keyword>
<proteinExistence type="predicted"/>
<gene>
    <name evidence="6" type="ORF">ACFOY2_20420</name>
</gene>
<sequence>MAHQTVGHAGLPGVCTGPDAAPSPDCPVEAALTVLRGRWMPLVLLQFLRDGELGFSELAVALPGLSDKVLSERLAQLTDAGVLVRHRTPGWPPRVKYVLTDRGRTLAPVLEALWLWGAGHDGPEDHIVEQAG</sequence>
<comment type="caution">
    <text evidence="6">The sequence shown here is derived from an EMBL/GenBank/DDBJ whole genome shotgun (WGS) entry which is preliminary data.</text>
</comment>
<reference evidence="7" key="1">
    <citation type="journal article" date="2019" name="Int. J. Syst. Evol. Microbiol.">
        <title>The Global Catalogue of Microorganisms (GCM) 10K type strain sequencing project: providing services to taxonomists for standard genome sequencing and annotation.</title>
        <authorList>
            <consortium name="The Broad Institute Genomics Platform"/>
            <consortium name="The Broad Institute Genome Sequencing Center for Infectious Disease"/>
            <person name="Wu L."/>
            <person name="Ma J."/>
        </authorList>
    </citation>
    <scope>NUCLEOTIDE SEQUENCE [LARGE SCALE GENOMIC DNA]</scope>
    <source>
        <strain evidence="7">TBRC 1276</strain>
    </source>
</reference>
<dbReference type="InterPro" id="IPR036388">
    <property type="entry name" value="WH-like_DNA-bd_sf"/>
</dbReference>
<feature type="domain" description="HTH hxlR-type" evidence="5">
    <location>
        <begin position="26"/>
        <end position="125"/>
    </location>
</feature>
<evidence type="ECO:0000259" key="5">
    <source>
        <dbReference type="PROSITE" id="PS51118"/>
    </source>
</evidence>
<dbReference type="PROSITE" id="PS51118">
    <property type="entry name" value="HTH_HXLR"/>
    <property type="match status" value="1"/>
</dbReference>
<accession>A0ABV8G6L9</accession>
<organism evidence="6 7">
    <name type="scientific">Nonomuraea purpurea</name>
    <dbReference type="NCBI Taxonomy" id="1849276"/>
    <lineage>
        <taxon>Bacteria</taxon>
        <taxon>Bacillati</taxon>
        <taxon>Actinomycetota</taxon>
        <taxon>Actinomycetes</taxon>
        <taxon>Streptosporangiales</taxon>
        <taxon>Streptosporangiaceae</taxon>
        <taxon>Nonomuraea</taxon>
    </lineage>
</organism>
<dbReference type="RefSeq" id="WP_379529641.1">
    <property type="nucleotide sequence ID" value="NZ_JBHSBI010000010.1"/>
</dbReference>
<evidence type="ECO:0000256" key="3">
    <source>
        <dbReference type="ARBA" id="ARBA00023163"/>
    </source>
</evidence>
<dbReference type="Proteomes" id="UP001595851">
    <property type="component" value="Unassembled WGS sequence"/>
</dbReference>
<evidence type="ECO:0000256" key="2">
    <source>
        <dbReference type="ARBA" id="ARBA00023125"/>
    </source>
</evidence>
<dbReference type="InterPro" id="IPR036390">
    <property type="entry name" value="WH_DNA-bd_sf"/>
</dbReference>